<gene>
    <name evidence="2" type="ORF">MKW98_018621</name>
</gene>
<evidence type="ECO:0000313" key="3">
    <source>
        <dbReference type="Proteomes" id="UP001202328"/>
    </source>
</evidence>
<dbReference type="Gene3D" id="2.30.33.40">
    <property type="entry name" value="GroES chaperonin"/>
    <property type="match status" value="1"/>
</dbReference>
<evidence type="ECO:0000256" key="1">
    <source>
        <dbReference type="ARBA" id="ARBA00023186"/>
    </source>
</evidence>
<dbReference type="EMBL" id="JAJJMB010005585">
    <property type="protein sequence ID" value="KAI3938065.1"/>
    <property type="molecule type" value="Genomic_DNA"/>
</dbReference>
<evidence type="ECO:0000313" key="2">
    <source>
        <dbReference type="EMBL" id="KAI3938065.1"/>
    </source>
</evidence>
<dbReference type="GO" id="GO:0044183">
    <property type="term" value="F:protein folding chaperone"/>
    <property type="evidence" value="ECO:0007669"/>
    <property type="project" value="InterPro"/>
</dbReference>
<dbReference type="Proteomes" id="UP001202328">
    <property type="component" value="Unassembled WGS sequence"/>
</dbReference>
<proteinExistence type="predicted"/>
<keyword evidence="1" id="KW-0143">Chaperone</keyword>
<dbReference type="InterPro" id="IPR037124">
    <property type="entry name" value="Chaperonin_GroES_sf"/>
</dbReference>
<keyword evidence="3" id="KW-1185">Reference proteome</keyword>
<dbReference type="SUPFAM" id="SSF50129">
    <property type="entry name" value="GroES-like"/>
    <property type="match status" value="1"/>
</dbReference>
<dbReference type="InterPro" id="IPR020818">
    <property type="entry name" value="Chaperonin_GroES"/>
</dbReference>
<comment type="caution">
    <text evidence="2">The sequence shown here is derived from an EMBL/GenBank/DDBJ whole genome shotgun (WGS) entry which is preliminary data.</text>
</comment>
<sequence length="104" mass="11464">MLFKSSARYLLTLPSIPWREVVAIGEGKTIGKAHVDVSVKTGAQGIYSKYIGTEVDFNGTSHLRLKKDDIVGILETGDVKDLKPLSHRVLIKDCSLALRALITW</sequence>
<dbReference type="AlphaFoldDB" id="A0AAD4T5I9"/>
<dbReference type="CDD" id="cd00320">
    <property type="entry name" value="cpn10"/>
    <property type="match status" value="1"/>
</dbReference>
<protein>
    <submittedName>
        <fullName evidence="2">Uncharacterized protein</fullName>
    </submittedName>
</protein>
<dbReference type="GO" id="GO:0005524">
    <property type="term" value="F:ATP binding"/>
    <property type="evidence" value="ECO:0007669"/>
    <property type="project" value="InterPro"/>
</dbReference>
<dbReference type="InterPro" id="IPR011032">
    <property type="entry name" value="GroES-like_sf"/>
</dbReference>
<name>A0AAD4T5I9_9MAGN</name>
<dbReference type="Pfam" id="PF00166">
    <property type="entry name" value="Cpn10"/>
    <property type="match status" value="1"/>
</dbReference>
<reference evidence="2" key="1">
    <citation type="submission" date="2022-04" db="EMBL/GenBank/DDBJ databases">
        <title>A functionally conserved STORR gene fusion in Papaver species that diverged 16.8 million years ago.</title>
        <authorList>
            <person name="Catania T."/>
        </authorList>
    </citation>
    <scope>NUCLEOTIDE SEQUENCE</scope>
    <source>
        <strain evidence="2">S-188037</strain>
    </source>
</reference>
<organism evidence="2 3">
    <name type="scientific">Papaver atlanticum</name>
    <dbReference type="NCBI Taxonomy" id="357466"/>
    <lineage>
        <taxon>Eukaryota</taxon>
        <taxon>Viridiplantae</taxon>
        <taxon>Streptophyta</taxon>
        <taxon>Embryophyta</taxon>
        <taxon>Tracheophyta</taxon>
        <taxon>Spermatophyta</taxon>
        <taxon>Magnoliopsida</taxon>
        <taxon>Ranunculales</taxon>
        <taxon>Papaveraceae</taxon>
        <taxon>Papaveroideae</taxon>
        <taxon>Papaver</taxon>
    </lineage>
</organism>
<accession>A0AAD4T5I9</accession>